<name>A0A6D2KIG3_9BRAS</name>
<dbReference type="OrthoDB" id="1915846at2759"/>
<dbReference type="Pfam" id="PF07727">
    <property type="entry name" value="RVT_2"/>
    <property type="match status" value="1"/>
</dbReference>
<dbReference type="CDD" id="cd09272">
    <property type="entry name" value="RNase_HI_RT_Ty1"/>
    <property type="match status" value="1"/>
</dbReference>
<comment type="caution">
    <text evidence="2">The sequence shown here is derived from an EMBL/GenBank/DDBJ whole genome shotgun (WGS) entry which is preliminary data.</text>
</comment>
<protein>
    <recommendedName>
        <fullName evidence="1">Reverse transcriptase Ty1/copia-type domain-containing protein</fullName>
    </recommendedName>
</protein>
<evidence type="ECO:0000313" key="2">
    <source>
        <dbReference type="EMBL" id="CAA7052965.1"/>
    </source>
</evidence>
<sequence length="312" mass="36090">MEQPQGFEKGTQVCLLQRSLYGLKQSPRQWNLRFDEFMKKQKYTRSKFDSCVYFKCFGDKDYVYLLLYVDDMLVVAKDIKEITRLKHILSREFEMKDLGAARRILGIDIFRDRKRGILQLSQQDYLERVLKDYGMLESRSVQTPIGTHFKLSSTKAEDMAETEVEMKDIPYSNAVGSLMYAMVSTRPDIAHAVGLVSRFMSSPCKDHWMVVKWVLRYIRNTTDFKLTFTKSDKFEVKGYCDSDYAADLDRRRSITGYVFQAGGNTISWRSGLQHIVALSTIEAEYMALVEAAKEALWLKGIVGELGFPQEKV</sequence>
<dbReference type="InterPro" id="IPR043502">
    <property type="entry name" value="DNA/RNA_pol_sf"/>
</dbReference>
<organism evidence="2 3">
    <name type="scientific">Microthlaspi erraticum</name>
    <dbReference type="NCBI Taxonomy" id="1685480"/>
    <lineage>
        <taxon>Eukaryota</taxon>
        <taxon>Viridiplantae</taxon>
        <taxon>Streptophyta</taxon>
        <taxon>Embryophyta</taxon>
        <taxon>Tracheophyta</taxon>
        <taxon>Spermatophyta</taxon>
        <taxon>Magnoliopsida</taxon>
        <taxon>eudicotyledons</taxon>
        <taxon>Gunneridae</taxon>
        <taxon>Pentapetalae</taxon>
        <taxon>rosids</taxon>
        <taxon>malvids</taxon>
        <taxon>Brassicales</taxon>
        <taxon>Brassicaceae</taxon>
        <taxon>Coluteocarpeae</taxon>
        <taxon>Microthlaspi</taxon>
    </lineage>
</organism>
<dbReference type="AlphaFoldDB" id="A0A6D2KIG3"/>
<evidence type="ECO:0000313" key="3">
    <source>
        <dbReference type="Proteomes" id="UP000467841"/>
    </source>
</evidence>
<dbReference type="Proteomes" id="UP000467841">
    <property type="component" value="Unassembled WGS sequence"/>
</dbReference>
<reference evidence="2" key="1">
    <citation type="submission" date="2020-01" db="EMBL/GenBank/DDBJ databases">
        <authorList>
            <person name="Mishra B."/>
        </authorList>
    </citation>
    <scope>NUCLEOTIDE SEQUENCE [LARGE SCALE GENOMIC DNA]</scope>
</reference>
<proteinExistence type="predicted"/>
<dbReference type="SUPFAM" id="SSF56672">
    <property type="entry name" value="DNA/RNA polymerases"/>
    <property type="match status" value="1"/>
</dbReference>
<feature type="domain" description="Reverse transcriptase Ty1/copia-type" evidence="1">
    <location>
        <begin position="1"/>
        <end position="145"/>
    </location>
</feature>
<dbReference type="InterPro" id="IPR013103">
    <property type="entry name" value="RVT_2"/>
</dbReference>
<evidence type="ECO:0000259" key="1">
    <source>
        <dbReference type="Pfam" id="PF07727"/>
    </source>
</evidence>
<dbReference type="EMBL" id="CACVBM020001518">
    <property type="protein sequence ID" value="CAA7052965.1"/>
    <property type="molecule type" value="Genomic_DNA"/>
</dbReference>
<gene>
    <name evidence="2" type="ORF">MERR_LOCUS40200</name>
</gene>
<keyword evidence="3" id="KW-1185">Reference proteome</keyword>
<accession>A0A6D2KIG3</accession>
<dbReference type="PANTHER" id="PTHR11439:SF491">
    <property type="entry name" value="INTEGRASE CATALYTIC DOMAIN-CONTAINING PROTEIN"/>
    <property type="match status" value="1"/>
</dbReference>
<dbReference type="PANTHER" id="PTHR11439">
    <property type="entry name" value="GAG-POL-RELATED RETROTRANSPOSON"/>
    <property type="match status" value="1"/>
</dbReference>